<evidence type="ECO:0000256" key="2">
    <source>
        <dbReference type="SAM" id="MobiDB-lite"/>
    </source>
</evidence>
<dbReference type="InterPro" id="IPR016024">
    <property type="entry name" value="ARM-type_fold"/>
</dbReference>
<feature type="compositionally biased region" description="Basic and acidic residues" evidence="2">
    <location>
        <begin position="550"/>
        <end position="562"/>
    </location>
</feature>
<evidence type="ECO:0000313" key="4">
    <source>
        <dbReference type="Proteomes" id="UP000308652"/>
    </source>
</evidence>
<feature type="region of interest" description="Disordered" evidence="2">
    <location>
        <begin position="532"/>
        <end position="566"/>
    </location>
</feature>
<keyword evidence="4" id="KW-1185">Reference proteome</keyword>
<reference evidence="3 4" key="1">
    <citation type="journal article" date="2019" name="Nat. Ecol. Evol.">
        <title>Megaphylogeny resolves global patterns of mushroom evolution.</title>
        <authorList>
            <person name="Varga T."/>
            <person name="Krizsan K."/>
            <person name="Foldi C."/>
            <person name="Dima B."/>
            <person name="Sanchez-Garcia M."/>
            <person name="Sanchez-Ramirez S."/>
            <person name="Szollosi G.J."/>
            <person name="Szarkandi J.G."/>
            <person name="Papp V."/>
            <person name="Albert L."/>
            <person name="Andreopoulos W."/>
            <person name="Angelini C."/>
            <person name="Antonin V."/>
            <person name="Barry K.W."/>
            <person name="Bougher N.L."/>
            <person name="Buchanan P."/>
            <person name="Buyck B."/>
            <person name="Bense V."/>
            <person name="Catcheside P."/>
            <person name="Chovatia M."/>
            <person name="Cooper J."/>
            <person name="Damon W."/>
            <person name="Desjardin D."/>
            <person name="Finy P."/>
            <person name="Geml J."/>
            <person name="Haridas S."/>
            <person name="Hughes K."/>
            <person name="Justo A."/>
            <person name="Karasinski D."/>
            <person name="Kautmanova I."/>
            <person name="Kiss B."/>
            <person name="Kocsube S."/>
            <person name="Kotiranta H."/>
            <person name="LaButti K.M."/>
            <person name="Lechner B.E."/>
            <person name="Liimatainen K."/>
            <person name="Lipzen A."/>
            <person name="Lukacs Z."/>
            <person name="Mihaltcheva S."/>
            <person name="Morgado L.N."/>
            <person name="Niskanen T."/>
            <person name="Noordeloos M.E."/>
            <person name="Ohm R.A."/>
            <person name="Ortiz-Santana B."/>
            <person name="Ovrebo C."/>
            <person name="Racz N."/>
            <person name="Riley R."/>
            <person name="Savchenko A."/>
            <person name="Shiryaev A."/>
            <person name="Soop K."/>
            <person name="Spirin V."/>
            <person name="Szebenyi C."/>
            <person name="Tomsovsky M."/>
            <person name="Tulloss R.E."/>
            <person name="Uehling J."/>
            <person name="Grigoriev I.V."/>
            <person name="Vagvolgyi C."/>
            <person name="Papp T."/>
            <person name="Martin F.M."/>
            <person name="Miettinen O."/>
            <person name="Hibbett D.S."/>
            <person name="Nagy L.G."/>
        </authorList>
    </citation>
    <scope>NUCLEOTIDE SEQUENCE [LARGE SCALE GENOMIC DNA]</scope>
    <source>
        <strain evidence="3 4">CBS 166.37</strain>
    </source>
</reference>
<dbReference type="AlphaFoldDB" id="A0A5C3MQB3"/>
<dbReference type="Proteomes" id="UP000308652">
    <property type="component" value="Unassembled WGS sequence"/>
</dbReference>
<evidence type="ECO:0000256" key="1">
    <source>
        <dbReference type="ARBA" id="ARBA00010216"/>
    </source>
</evidence>
<organism evidence="3 4">
    <name type="scientific">Crucibulum laeve</name>
    <dbReference type="NCBI Taxonomy" id="68775"/>
    <lineage>
        <taxon>Eukaryota</taxon>
        <taxon>Fungi</taxon>
        <taxon>Dikarya</taxon>
        <taxon>Basidiomycota</taxon>
        <taxon>Agaricomycotina</taxon>
        <taxon>Agaricomycetes</taxon>
        <taxon>Agaricomycetidae</taxon>
        <taxon>Agaricales</taxon>
        <taxon>Agaricineae</taxon>
        <taxon>Nidulariaceae</taxon>
        <taxon>Crucibulum</taxon>
    </lineage>
</organism>
<dbReference type="PANTHER" id="PTHR47766:SF1">
    <property type="entry name" value="PROTEIN EFR3"/>
    <property type="match status" value="1"/>
</dbReference>
<evidence type="ECO:0008006" key="5">
    <source>
        <dbReference type="Google" id="ProtNLM"/>
    </source>
</evidence>
<dbReference type="PANTHER" id="PTHR47766">
    <property type="entry name" value="PROTEIN EFR3"/>
    <property type="match status" value="1"/>
</dbReference>
<accession>A0A5C3MQB3</accession>
<dbReference type="STRING" id="68775.A0A5C3MQB3"/>
<dbReference type="GO" id="GO:0072659">
    <property type="term" value="P:protein localization to plasma membrane"/>
    <property type="evidence" value="ECO:0007669"/>
    <property type="project" value="InterPro"/>
</dbReference>
<dbReference type="EMBL" id="ML213591">
    <property type="protein sequence ID" value="TFK43401.1"/>
    <property type="molecule type" value="Genomic_DNA"/>
</dbReference>
<sequence length="1054" mass="115709">MRFHEILASEHCRSSLSARGHTCKPTAAISISSFLICSPLGLYNARFPEYCDTMHLLFTPNHLQLLNSCYPPSSTLLTAGPEYSPNSHELSRLTYYASNHPGKLTKLGNELEKRLRAECRKARNGNIRSRASLLISLSILRSLATECRRDIVLLSPSLIASVSVTLSSFFSDLEILARAATVFTAWTTYTDGHLIGADSSMTNDYLLALERFSTLSCTDNADKEVQNRTRLIGFAALTGALNSEALYNDSTQFRAQVSTILRPILMVLFEIKIAILDEQSMAIKDSPASPYLAEFRTRPAMERRAASIHVHIDGDKGPSSGDVLDAALRAFFSLMSHANGVQLGHIMQSSFDNLDSFEGWRDLDHCCWFAQKTAEWAQYQYRYVIPTWLVELLIKNQESPIVSPLHIALTAMVTAVFNSPTTLVNLSSSDILSNLMGLLLRRIAVSADDPLLLAVIECISSLGRHVYYSDQILDLAGELINRLIVIEVQGVLAHGKPEFAPSRSAALRALLRGLVGLIRAANKEEIVQRDDNIHNQTSALPRSPSPSAEIIKKDTGADERPTRRTRVPPDIWQDTLSLLCDYEYSVRAEYADALVFYIIHEMPKQGDAADSDGVKRVRKLAEGPFLHAAHMNVLLNAGDLGNKFLSAAHAYVYILSTARTLGLPASLSRSQSPQVDPSPQSPPIISVEEHDDSIAPGLDSLGQSHANGRRSFSVPHTPRIRKVSLVQKLVERTSSTISDATSASLSDYSNILKVLSTIHEQVPVRGLLAGVPVLVRMHAATNNLESRTSVHRVHVIREVVSRVWLVIGKVWNSPELVALAEQALSSSEQLVLPEPILSSLSDSFIGRNPTQFSSSNSAECEIGAWSGIDIEKATMIISSSETVQEATGLDAEGLYRRFTMHWTPEIALRDSDRSANFDTTFRGDGISPLLKISPALMHIENMSLQSLTRSSRGLGVTDLREALEGRSSLSNPALARPPSISTLDHTSIIGGDLTLRLTQTRSRSRTKRRAPPSASGEVRDVLTKLGIGKQSANLLKASFPVLQKSDQRRTPSKT</sequence>
<evidence type="ECO:0000313" key="3">
    <source>
        <dbReference type="EMBL" id="TFK43401.1"/>
    </source>
</evidence>
<name>A0A5C3MQB3_9AGAR</name>
<dbReference type="OrthoDB" id="274691at2759"/>
<feature type="compositionally biased region" description="Low complexity" evidence="2">
    <location>
        <begin position="670"/>
        <end position="686"/>
    </location>
</feature>
<protein>
    <recommendedName>
        <fullName evidence="5">Protein EFR3</fullName>
    </recommendedName>
</protein>
<dbReference type="Pfam" id="PF21072">
    <property type="entry name" value="EFR3"/>
    <property type="match status" value="1"/>
</dbReference>
<proteinExistence type="inferred from homology"/>
<dbReference type="SUPFAM" id="SSF48371">
    <property type="entry name" value="ARM repeat"/>
    <property type="match status" value="1"/>
</dbReference>
<comment type="similarity">
    <text evidence="1">Belongs to the EFR3 family.</text>
</comment>
<dbReference type="InterPro" id="IPR039786">
    <property type="entry name" value="EFR3"/>
</dbReference>
<dbReference type="InterPro" id="IPR049150">
    <property type="entry name" value="EFR3_HEAT-like_rpt"/>
</dbReference>
<feature type="region of interest" description="Disordered" evidence="2">
    <location>
        <begin position="667"/>
        <end position="687"/>
    </location>
</feature>
<gene>
    <name evidence="3" type="ORF">BDQ12DRAFT_674918</name>
</gene>